<dbReference type="Pfam" id="PF22811">
    <property type="entry name" value="Zn_ribbon_NrdR"/>
    <property type="match status" value="1"/>
</dbReference>
<dbReference type="GO" id="GO:0045892">
    <property type="term" value="P:negative regulation of DNA-templated transcription"/>
    <property type="evidence" value="ECO:0007669"/>
    <property type="project" value="UniProtKB-UniRule"/>
</dbReference>
<evidence type="ECO:0000313" key="11">
    <source>
        <dbReference type="Proteomes" id="UP000239388"/>
    </source>
</evidence>
<dbReference type="AlphaFoldDB" id="A0A2S8F6R5"/>
<evidence type="ECO:0000256" key="4">
    <source>
        <dbReference type="ARBA" id="ARBA00022840"/>
    </source>
</evidence>
<dbReference type="InterPro" id="IPR055173">
    <property type="entry name" value="NrdR-like_N"/>
</dbReference>
<name>A0A2S8F6R5_9BACT</name>
<evidence type="ECO:0000256" key="1">
    <source>
        <dbReference type="ARBA" id="ARBA00022491"/>
    </source>
</evidence>
<dbReference type="InterPro" id="IPR005144">
    <property type="entry name" value="ATP-cone_dom"/>
</dbReference>
<dbReference type="GO" id="GO:0003677">
    <property type="term" value="F:DNA binding"/>
    <property type="evidence" value="ECO:0007669"/>
    <property type="project" value="UniProtKB-KW"/>
</dbReference>
<keyword evidence="7 8" id="KW-0804">Transcription</keyword>
<dbReference type="RefSeq" id="WP_105358985.1">
    <property type="nucleotide sequence ID" value="NZ_PUIB01000026.1"/>
</dbReference>
<dbReference type="HAMAP" id="MF_00440">
    <property type="entry name" value="NrdR"/>
    <property type="match status" value="1"/>
</dbReference>
<dbReference type="NCBIfam" id="TIGR00244">
    <property type="entry name" value="transcriptional regulator NrdR"/>
    <property type="match status" value="1"/>
</dbReference>
<dbReference type="EMBL" id="PUIB01000026">
    <property type="protein sequence ID" value="PQO27846.1"/>
    <property type="molecule type" value="Genomic_DNA"/>
</dbReference>
<evidence type="ECO:0000256" key="5">
    <source>
        <dbReference type="ARBA" id="ARBA00023015"/>
    </source>
</evidence>
<dbReference type="PANTHER" id="PTHR30455">
    <property type="entry name" value="TRANSCRIPTIONAL REPRESSOR NRDR"/>
    <property type="match status" value="1"/>
</dbReference>
<keyword evidence="4 8" id="KW-0067">ATP-binding</keyword>
<keyword evidence="2 8" id="KW-0547">Nucleotide-binding</keyword>
<evidence type="ECO:0000313" key="10">
    <source>
        <dbReference type="EMBL" id="PQO27846.1"/>
    </source>
</evidence>
<gene>
    <name evidence="8" type="primary">nrdR</name>
    <name evidence="10" type="ORF">C5Y98_26315</name>
</gene>
<reference evidence="10 11" key="1">
    <citation type="submission" date="2018-02" db="EMBL/GenBank/DDBJ databases">
        <title>Comparative genomes isolates from brazilian mangrove.</title>
        <authorList>
            <person name="Araujo J.E."/>
            <person name="Taketani R.G."/>
            <person name="Silva M.C.P."/>
            <person name="Loureco M.V."/>
            <person name="Andreote F.D."/>
        </authorList>
    </citation>
    <scope>NUCLEOTIDE SEQUENCE [LARGE SCALE GENOMIC DNA]</scope>
    <source>
        <strain evidence="10 11">NAP PRIS-MGV</strain>
    </source>
</reference>
<keyword evidence="5 8" id="KW-0805">Transcription regulation</keyword>
<comment type="cofactor">
    <cofactor evidence="8">
        <name>Zn(2+)</name>
        <dbReference type="ChEBI" id="CHEBI:29105"/>
    </cofactor>
    <text evidence="8">Binds 1 zinc ion.</text>
</comment>
<evidence type="ECO:0000256" key="3">
    <source>
        <dbReference type="ARBA" id="ARBA00022771"/>
    </source>
</evidence>
<sequence>MRCPFCRADHDRVIDSRASQDSFSIRRRRECLDCKRRYTTYERVEELDIKIVKKDNVREPFAPEKIKRGLALACWKRPISEAQIEAIVAAVESEIYSQYEGEVESRQIGEMVMQHLHAIDQVAYVRFASVYREFKDVRDFVDELQPMLKKYAPSMPKPSS</sequence>
<dbReference type="PROSITE" id="PS51161">
    <property type="entry name" value="ATP_CONE"/>
    <property type="match status" value="1"/>
</dbReference>
<evidence type="ECO:0000256" key="8">
    <source>
        <dbReference type="HAMAP-Rule" id="MF_00440"/>
    </source>
</evidence>
<keyword evidence="3 8" id="KW-0863">Zinc-finger</keyword>
<comment type="similarity">
    <text evidence="8">Belongs to the NrdR family.</text>
</comment>
<accession>A0A2S8F6R5</accession>
<keyword evidence="8" id="KW-0862">Zinc</keyword>
<dbReference type="GO" id="GO:0005524">
    <property type="term" value="F:ATP binding"/>
    <property type="evidence" value="ECO:0007669"/>
    <property type="project" value="UniProtKB-UniRule"/>
</dbReference>
<feature type="zinc finger region" evidence="8">
    <location>
        <begin position="3"/>
        <end position="34"/>
    </location>
</feature>
<keyword evidence="1 8" id="KW-0678">Repressor</keyword>
<keyword evidence="8" id="KW-0479">Metal-binding</keyword>
<feature type="domain" description="ATP-cone" evidence="9">
    <location>
        <begin position="49"/>
        <end position="139"/>
    </location>
</feature>
<keyword evidence="6 8" id="KW-0238">DNA-binding</keyword>
<comment type="caution">
    <text evidence="10">The sequence shown here is derived from an EMBL/GenBank/DDBJ whole genome shotgun (WGS) entry which is preliminary data.</text>
</comment>
<organism evidence="10 11">
    <name type="scientific">Blastopirellula marina</name>
    <dbReference type="NCBI Taxonomy" id="124"/>
    <lineage>
        <taxon>Bacteria</taxon>
        <taxon>Pseudomonadati</taxon>
        <taxon>Planctomycetota</taxon>
        <taxon>Planctomycetia</taxon>
        <taxon>Pirellulales</taxon>
        <taxon>Pirellulaceae</taxon>
        <taxon>Blastopirellula</taxon>
    </lineage>
</organism>
<dbReference type="InterPro" id="IPR003796">
    <property type="entry name" value="RNR_NrdR-like"/>
</dbReference>
<comment type="function">
    <text evidence="8">Negatively regulates transcription of bacterial ribonucleotide reductase nrd genes and operons by binding to NrdR-boxes.</text>
</comment>
<evidence type="ECO:0000259" key="9">
    <source>
        <dbReference type="PROSITE" id="PS51161"/>
    </source>
</evidence>
<dbReference type="PANTHER" id="PTHR30455:SF2">
    <property type="entry name" value="TRANSCRIPTIONAL REPRESSOR NRDR"/>
    <property type="match status" value="1"/>
</dbReference>
<evidence type="ECO:0000256" key="7">
    <source>
        <dbReference type="ARBA" id="ARBA00023163"/>
    </source>
</evidence>
<evidence type="ECO:0000256" key="6">
    <source>
        <dbReference type="ARBA" id="ARBA00023125"/>
    </source>
</evidence>
<evidence type="ECO:0000256" key="2">
    <source>
        <dbReference type="ARBA" id="ARBA00022741"/>
    </source>
</evidence>
<proteinExistence type="inferred from homology"/>
<dbReference type="Proteomes" id="UP000239388">
    <property type="component" value="Unassembled WGS sequence"/>
</dbReference>
<dbReference type="OrthoDB" id="9807461at2"/>
<protein>
    <recommendedName>
        <fullName evidence="8">Transcriptional repressor NrdR</fullName>
    </recommendedName>
</protein>
<dbReference type="Pfam" id="PF03477">
    <property type="entry name" value="ATP-cone"/>
    <property type="match status" value="1"/>
</dbReference>
<dbReference type="GO" id="GO:0008270">
    <property type="term" value="F:zinc ion binding"/>
    <property type="evidence" value="ECO:0007669"/>
    <property type="project" value="UniProtKB-UniRule"/>
</dbReference>